<dbReference type="Gene3D" id="3.40.50.720">
    <property type="entry name" value="NAD(P)-binding Rossmann-like Domain"/>
    <property type="match status" value="1"/>
</dbReference>
<reference evidence="1 2" key="1">
    <citation type="submission" date="2021-07" db="EMBL/GenBank/DDBJ databases">
        <title>Paenibacillus radiodurans sp. nov., isolated from the southeastern edge of Tengger Desert.</title>
        <authorList>
            <person name="Zhang G."/>
        </authorList>
    </citation>
    <scope>NUCLEOTIDE SEQUENCE [LARGE SCALE GENOMIC DNA]</scope>
    <source>
        <strain evidence="1 2">CCM 7311</strain>
    </source>
</reference>
<protein>
    <submittedName>
        <fullName evidence="1">Zinc-binding dehydrogenase</fullName>
    </submittedName>
</protein>
<comment type="caution">
    <text evidence="1">The sequence shown here is derived from an EMBL/GenBank/DDBJ whole genome shotgun (WGS) entry which is preliminary data.</text>
</comment>
<dbReference type="Pfam" id="PF13602">
    <property type="entry name" value="ADH_zinc_N_2"/>
    <property type="match status" value="1"/>
</dbReference>
<dbReference type="Gene3D" id="3.90.180.10">
    <property type="entry name" value="Medium-chain alcohol dehydrogenases, catalytic domain"/>
    <property type="match status" value="1"/>
</dbReference>
<dbReference type="EMBL" id="JAHZIK010000263">
    <property type="protein sequence ID" value="MBW7454864.1"/>
    <property type="molecule type" value="Genomic_DNA"/>
</dbReference>
<proteinExistence type="predicted"/>
<evidence type="ECO:0000313" key="2">
    <source>
        <dbReference type="Proteomes" id="UP001519887"/>
    </source>
</evidence>
<name>A0ABS7C1U4_9BACL</name>
<feature type="non-terminal residue" evidence="1">
    <location>
        <position position="1"/>
    </location>
</feature>
<sequence>RASVQLVANKDRIGTIAAFDIVQELGVRPIRSQRSAARLAELVDLHTQGKLQVHIRKTFTLSDAADAHREVETGHGRGKVVLTID</sequence>
<accession>A0ABS7C1U4</accession>
<evidence type="ECO:0000313" key="1">
    <source>
        <dbReference type="EMBL" id="MBW7454864.1"/>
    </source>
</evidence>
<dbReference type="Proteomes" id="UP001519887">
    <property type="component" value="Unassembled WGS sequence"/>
</dbReference>
<organism evidence="1 2">
    <name type="scientific">Paenibacillus sepulcri</name>
    <dbReference type="NCBI Taxonomy" id="359917"/>
    <lineage>
        <taxon>Bacteria</taxon>
        <taxon>Bacillati</taxon>
        <taxon>Bacillota</taxon>
        <taxon>Bacilli</taxon>
        <taxon>Bacillales</taxon>
        <taxon>Paenibacillaceae</taxon>
        <taxon>Paenibacillus</taxon>
    </lineage>
</organism>
<keyword evidence="2" id="KW-1185">Reference proteome</keyword>
<gene>
    <name evidence="1" type="ORF">K0U00_12550</name>
</gene>